<protein>
    <submittedName>
        <fullName evidence="1">Uncharacterized protein</fullName>
    </submittedName>
</protein>
<accession>A0A0F8CVY2</accession>
<reference evidence="1 2" key="1">
    <citation type="submission" date="2015-04" db="EMBL/GenBank/DDBJ databases">
        <title>Genome sequence of Ceratocystis platani, a major pathogen of plane trees.</title>
        <authorList>
            <person name="Belbahri L."/>
        </authorList>
    </citation>
    <scope>NUCLEOTIDE SEQUENCE [LARGE SCALE GENOMIC DNA]</scope>
    <source>
        <strain evidence="1 2">CFO</strain>
    </source>
</reference>
<dbReference type="EMBL" id="LBBL01000133">
    <property type="protein sequence ID" value="KKF94847.1"/>
    <property type="molecule type" value="Genomic_DNA"/>
</dbReference>
<evidence type="ECO:0000313" key="1">
    <source>
        <dbReference type="EMBL" id="KKF94847.1"/>
    </source>
</evidence>
<proteinExistence type="predicted"/>
<name>A0A0F8CVY2_CERFI</name>
<sequence>MRYNSETDNVMVFSFSLSKVYRRPQWSFGYLESFEKLWVKQKKKAAEKSRQFEYCKKISVKSFTNEMVEMPRLFWALEN</sequence>
<organism evidence="1 2">
    <name type="scientific">Ceratocystis fimbriata f. sp. platani</name>
    <dbReference type="NCBI Taxonomy" id="88771"/>
    <lineage>
        <taxon>Eukaryota</taxon>
        <taxon>Fungi</taxon>
        <taxon>Dikarya</taxon>
        <taxon>Ascomycota</taxon>
        <taxon>Pezizomycotina</taxon>
        <taxon>Sordariomycetes</taxon>
        <taxon>Hypocreomycetidae</taxon>
        <taxon>Microascales</taxon>
        <taxon>Ceratocystidaceae</taxon>
        <taxon>Ceratocystis</taxon>
    </lineage>
</organism>
<dbReference type="Proteomes" id="UP000034841">
    <property type="component" value="Unassembled WGS sequence"/>
</dbReference>
<gene>
    <name evidence="1" type="ORF">CFO_g2794</name>
</gene>
<dbReference type="AlphaFoldDB" id="A0A0F8CVY2"/>
<comment type="caution">
    <text evidence="1">The sequence shown here is derived from an EMBL/GenBank/DDBJ whole genome shotgun (WGS) entry which is preliminary data.</text>
</comment>
<evidence type="ECO:0000313" key="2">
    <source>
        <dbReference type="Proteomes" id="UP000034841"/>
    </source>
</evidence>
<keyword evidence="2" id="KW-1185">Reference proteome</keyword>